<dbReference type="Proteomes" id="UP001606303">
    <property type="component" value="Unassembled WGS sequence"/>
</dbReference>
<dbReference type="CDD" id="cd02440">
    <property type="entry name" value="AdoMet_MTases"/>
    <property type="match status" value="1"/>
</dbReference>
<evidence type="ECO:0000256" key="4">
    <source>
        <dbReference type="ARBA" id="ARBA00048391"/>
    </source>
</evidence>
<dbReference type="PANTHER" id="PTHR18895:SF74">
    <property type="entry name" value="MTRF1L RELEASE FACTOR GLUTAMINE METHYLTRANSFERASE"/>
    <property type="match status" value="1"/>
</dbReference>
<gene>
    <name evidence="5 8" type="primary">prmC</name>
    <name evidence="8" type="ORF">ACG01O_02415</name>
</gene>
<dbReference type="RefSeq" id="WP_394380976.1">
    <property type="nucleotide sequence ID" value="NZ_JBIGIB010000001.1"/>
</dbReference>
<dbReference type="InterPro" id="IPR050320">
    <property type="entry name" value="N5-glutamine_MTase"/>
</dbReference>
<dbReference type="InterPro" id="IPR004556">
    <property type="entry name" value="HemK-like"/>
</dbReference>
<feature type="binding site" evidence="5">
    <location>
        <position position="168"/>
    </location>
    <ligand>
        <name>S-adenosyl-L-methionine</name>
        <dbReference type="ChEBI" id="CHEBI:59789"/>
    </ligand>
</feature>
<evidence type="ECO:0000313" key="9">
    <source>
        <dbReference type="Proteomes" id="UP001606303"/>
    </source>
</evidence>
<dbReference type="HAMAP" id="MF_02126">
    <property type="entry name" value="RF_methyltr_PrmC"/>
    <property type="match status" value="1"/>
</dbReference>
<dbReference type="EC" id="2.1.1.297" evidence="5"/>
<sequence length="275" mass="28838">MTASLPPVLTVDAALARARDLGVERGDAQALLAHLTGQGRAWLVTHGDTEVPGAAAALQQLSEGVPLAHLTGWQPFHGLLLQVSPATLIPRPDTETLVDWALELLAALPGSPTVVDLGTGSGAIALAIKAACPRAQVTAVDLSADALTVARANGERLQLDVDWRLGSWFEPLAGQRFDLIVSNPPYIAGDDPHLPALRHEPLTALTPGGDGLADLQHLVNGAPTHLQPGGWLLMEHGWDQAEPVAAALRAHGYRHPTLRRDLAGRARASGGQRPG</sequence>
<comment type="similarity">
    <text evidence="5">Belongs to the protein N5-glutamine methyltransferase family. PrmC subfamily.</text>
</comment>
<dbReference type="NCBIfam" id="TIGR00536">
    <property type="entry name" value="hemK_fam"/>
    <property type="match status" value="1"/>
</dbReference>
<comment type="function">
    <text evidence="5">Methylates the class 1 translation termination release factors RF1/PrfA and RF2/PrfB on the glutamine residue of the universally conserved GGQ motif.</text>
</comment>
<comment type="caution">
    <text evidence="8">The sequence shown here is derived from an EMBL/GenBank/DDBJ whole genome shotgun (WGS) entry which is preliminary data.</text>
</comment>
<dbReference type="InterPro" id="IPR019874">
    <property type="entry name" value="RF_methyltr_PrmC"/>
</dbReference>
<feature type="binding site" evidence="5">
    <location>
        <position position="141"/>
    </location>
    <ligand>
        <name>S-adenosyl-L-methionine</name>
        <dbReference type="ChEBI" id="CHEBI:59789"/>
    </ligand>
</feature>
<comment type="catalytic activity">
    <reaction evidence="4 5">
        <text>L-glutaminyl-[peptide chain release factor] + S-adenosyl-L-methionine = N(5)-methyl-L-glutaminyl-[peptide chain release factor] + S-adenosyl-L-homocysteine + H(+)</text>
        <dbReference type="Rhea" id="RHEA:42896"/>
        <dbReference type="Rhea" id="RHEA-COMP:10271"/>
        <dbReference type="Rhea" id="RHEA-COMP:10272"/>
        <dbReference type="ChEBI" id="CHEBI:15378"/>
        <dbReference type="ChEBI" id="CHEBI:30011"/>
        <dbReference type="ChEBI" id="CHEBI:57856"/>
        <dbReference type="ChEBI" id="CHEBI:59789"/>
        <dbReference type="ChEBI" id="CHEBI:61891"/>
        <dbReference type="EC" id="2.1.1.297"/>
    </reaction>
</comment>
<keyword evidence="2 5" id="KW-0808">Transferase</keyword>
<proteinExistence type="inferred from homology"/>
<keyword evidence="1 5" id="KW-0489">Methyltransferase</keyword>
<dbReference type="GO" id="GO:0102559">
    <property type="term" value="F:peptide chain release factor N(5)-glutamine methyltransferase activity"/>
    <property type="evidence" value="ECO:0007669"/>
    <property type="project" value="UniProtKB-EC"/>
</dbReference>
<dbReference type="GO" id="GO:0032259">
    <property type="term" value="P:methylation"/>
    <property type="evidence" value="ECO:0007669"/>
    <property type="project" value="UniProtKB-KW"/>
</dbReference>
<dbReference type="InterPro" id="IPR040758">
    <property type="entry name" value="PrmC_N"/>
</dbReference>
<evidence type="ECO:0000256" key="3">
    <source>
        <dbReference type="ARBA" id="ARBA00022691"/>
    </source>
</evidence>
<evidence type="ECO:0000256" key="2">
    <source>
        <dbReference type="ARBA" id="ARBA00022679"/>
    </source>
</evidence>
<dbReference type="PROSITE" id="PS00092">
    <property type="entry name" value="N6_MTASE"/>
    <property type="match status" value="1"/>
</dbReference>
<evidence type="ECO:0000256" key="5">
    <source>
        <dbReference type="HAMAP-Rule" id="MF_02126"/>
    </source>
</evidence>
<reference evidence="8 9" key="1">
    <citation type="submission" date="2024-08" db="EMBL/GenBank/DDBJ databases">
        <authorList>
            <person name="Lu H."/>
        </authorList>
    </citation>
    <scope>NUCLEOTIDE SEQUENCE [LARGE SCALE GENOMIC DNA]</scope>
    <source>
        <strain evidence="8 9">BYS87W</strain>
    </source>
</reference>
<evidence type="ECO:0000256" key="1">
    <source>
        <dbReference type="ARBA" id="ARBA00022603"/>
    </source>
</evidence>
<dbReference type="Gene3D" id="3.40.50.150">
    <property type="entry name" value="Vaccinia Virus protein VP39"/>
    <property type="match status" value="1"/>
</dbReference>
<dbReference type="Pfam" id="PF05175">
    <property type="entry name" value="MTS"/>
    <property type="match status" value="1"/>
</dbReference>
<evidence type="ECO:0000259" key="6">
    <source>
        <dbReference type="Pfam" id="PF05175"/>
    </source>
</evidence>
<feature type="binding site" evidence="5">
    <location>
        <begin position="118"/>
        <end position="122"/>
    </location>
    <ligand>
        <name>S-adenosyl-L-methionine</name>
        <dbReference type="ChEBI" id="CHEBI:59789"/>
    </ligand>
</feature>
<dbReference type="NCBIfam" id="TIGR03534">
    <property type="entry name" value="RF_mod_PrmC"/>
    <property type="match status" value="1"/>
</dbReference>
<feature type="domain" description="Methyltransferase small" evidence="6">
    <location>
        <begin position="105"/>
        <end position="192"/>
    </location>
</feature>
<feature type="binding site" evidence="5">
    <location>
        <begin position="183"/>
        <end position="186"/>
    </location>
    <ligand>
        <name>substrate</name>
    </ligand>
</feature>
<dbReference type="SUPFAM" id="SSF53335">
    <property type="entry name" value="S-adenosyl-L-methionine-dependent methyltransferases"/>
    <property type="match status" value="1"/>
</dbReference>
<dbReference type="InterPro" id="IPR002052">
    <property type="entry name" value="DNA_methylase_N6_adenine_CS"/>
</dbReference>
<evidence type="ECO:0000313" key="8">
    <source>
        <dbReference type="EMBL" id="MFG6465455.1"/>
    </source>
</evidence>
<feature type="domain" description="Release factor glutamine methyltransferase N-terminal" evidence="7">
    <location>
        <begin position="20"/>
        <end position="72"/>
    </location>
</feature>
<dbReference type="Gene3D" id="1.10.8.10">
    <property type="entry name" value="DNA helicase RuvA subunit, C-terminal domain"/>
    <property type="match status" value="1"/>
</dbReference>
<dbReference type="InterPro" id="IPR007848">
    <property type="entry name" value="Small_mtfrase_dom"/>
</dbReference>
<dbReference type="InterPro" id="IPR029063">
    <property type="entry name" value="SAM-dependent_MTases_sf"/>
</dbReference>
<dbReference type="EMBL" id="JBIGIB010000001">
    <property type="protein sequence ID" value="MFG6465455.1"/>
    <property type="molecule type" value="Genomic_DNA"/>
</dbReference>
<name>A0ABW7GU33_9BURK</name>
<keyword evidence="9" id="KW-1185">Reference proteome</keyword>
<organism evidence="8 9">
    <name type="scientific">Pelomonas baiyunensis</name>
    <dbReference type="NCBI Taxonomy" id="3299026"/>
    <lineage>
        <taxon>Bacteria</taxon>
        <taxon>Pseudomonadati</taxon>
        <taxon>Pseudomonadota</taxon>
        <taxon>Betaproteobacteria</taxon>
        <taxon>Burkholderiales</taxon>
        <taxon>Sphaerotilaceae</taxon>
        <taxon>Roseateles</taxon>
    </lineage>
</organism>
<dbReference type="Pfam" id="PF17827">
    <property type="entry name" value="PrmC_N"/>
    <property type="match status" value="1"/>
</dbReference>
<keyword evidence="3 5" id="KW-0949">S-adenosyl-L-methionine</keyword>
<feature type="binding site" evidence="5">
    <location>
        <position position="183"/>
    </location>
    <ligand>
        <name>S-adenosyl-L-methionine</name>
        <dbReference type="ChEBI" id="CHEBI:59789"/>
    </ligand>
</feature>
<protein>
    <recommendedName>
        <fullName evidence="5">Release factor glutamine methyltransferase</fullName>
        <shortName evidence="5">RF MTase</shortName>
        <ecNumber evidence="5">2.1.1.297</ecNumber>
    </recommendedName>
    <alternativeName>
        <fullName evidence="5">N5-glutamine methyltransferase PrmC</fullName>
    </alternativeName>
    <alternativeName>
        <fullName evidence="5">Protein-(glutamine-N5) MTase PrmC</fullName>
    </alternativeName>
    <alternativeName>
        <fullName evidence="5">Protein-glutamine N-methyltransferase PrmC</fullName>
    </alternativeName>
</protein>
<evidence type="ECO:0000259" key="7">
    <source>
        <dbReference type="Pfam" id="PF17827"/>
    </source>
</evidence>
<dbReference type="PANTHER" id="PTHR18895">
    <property type="entry name" value="HEMK METHYLTRANSFERASE"/>
    <property type="match status" value="1"/>
</dbReference>
<accession>A0ABW7GU33</accession>